<dbReference type="Proteomes" id="UP001154078">
    <property type="component" value="Chromosome 4"/>
</dbReference>
<dbReference type="GO" id="GO:0060294">
    <property type="term" value="P:cilium movement involved in cell motility"/>
    <property type="evidence" value="ECO:0007669"/>
    <property type="project" value="UniProtKB-UniRule"/>
</dbReference>
<evidence type="ECO:0000256" key="6">
    <source>
        <dbReference type="ARBA" id="ARBA00023069"/>
    </source>
</evidence>
<dbReference type="EMBL" id="OV121135">
    <property type="protein sequence ID" value="CAH0555798.1"/>
    <property type="molecule type" value="Genomic_DNA"/>
</dbReference>
<proteinExistence type="inferred from homology"/>
<keyword evidence="5 11" id="KW-0175">Coiled coil</keyword>
<evidence type="ECO:0000256" key="9">
    <source>
        <dbReference type="ARBA" id="ARBA00045224"/>
    </source>
</evidence>
<evidence type="ECO:0000313" key="13">
    <source>
        <dbReference type="Proteomes" id="UP001154078"/>
    </source>
</evidence>
<name>A0A9P0B7J2_BRAAE</name>
<comment type="subcellular location">
    <subcellularLocation>
        <location evidence="10">Cytoplasm</location>
        <location evidence="10">Cytoskeleton</location>
        <location evidence="10">Cilium axoneme</location>
    </subcellularLocation>
    <subcellularLocation>
        <location evidence="1">Cytoplasm</location>
        <location evidence="1">Cytoskeleton</location>
        <location evidence="1">Flagellum axoneme</location>
    </subcellularLocation>
</comment>
<accession>A0A9P0B7J2</accession>
<keyword evidence="4 10" id="KW-0282">Flagellum</keyword>
<evidence type="ECO:0000256" key="8">
    <source>
        <dbReference type="ARBA" id="ARBA00023273"/>
    </source>
</evidence>
<dbReference type="GO" id="GO:0005930">
    <property type="term" value="C:axoneme"/>
    <property type="evidence" value="ECO:0007669"/>
    <property type="project" value="UniProtKB-SubCell"/>
</dbReference>
<dbReference type="GO" id="GO:0060271">
    <property type="term" value="P:cilium assembly"/>
    <property type="evidence" value="ECO:0007669"/>
    <property type="project" value="UniProtKB-UniRule"/>
</dbReference>
<organism evidence="12 13">
    <name type="scientific">Brassicogethes aeneus</name>
    <name type="common">Rape pollen beetle</name>
    <name type="synonym">Meligethes aeneus</name>
    <dbReference type="NCBI Taxonomy" id="1431903"/>
    <lineage>
        <taxon>Eukaryota</taxon>
        <taxon>Metazoa</taxon>
        <taxon>Ecdysozoa</taxon>
        <taxon>Arthropoda</taxon>
        <taxon>Hexapoda</taxon>
        <taxon>Insecta</taxon>
        <taxon>Pterygota</taxon>
        <taxon>Neoptera</taxon>
        <taxon>Endopterygota</taxon>
        <taxon>Coleoptera</taxon>
        <taxon>Polyphaga</taxon>
        <taxon>Cucujiformia</taxon>
        <taxon>Nitidulidae</taxon>
        <taxon>Meligethinae</taxon>
        <taxon>Brassicogethes</taxon>
    </lineage>
</organism>
<evidence type="ECO:0000256" key="3">
    <source>
        <dbReference type="ARBA" id="ARBA00022490"/>
    </source>
</evidence>
<evidence type="ECO:0000256" key="11">
    <source>
        <dbReference type="SAM" id="Coils"/>
    </source>
</evidence>
<evidence type="ECO:0000313" key="12">
    <source>
        <dbReference type="EMBL" id="CAH0555798.1"/>
    </source>
</evidence>
<evidence type="ECO:0000256" key="4">
    <source>
        <dbReference type="ARBA" id="ARBA00022846"/>
    </source>
</evidence>
<evidence type="ECO:0000256" key="7">
    <source>
        <dbReference type="ARBA" id="ARBA00023212"/>
    </source>
</evidence>
<keyword evidence="3" id="KW-0963">Cytoplasm</keyword>
<comment type="similarity">
    <text evidence="2 10">Belongs to the tektin family.</text>
</comment>
<dbReference type="InterPro" id="IPR048256">
    <property type="entry name" value="Tektin-like"/>
</dbReference>
<dbReference type="Pfam" id="PF03148">
    <property type="entry name" value="Tektin"/>
    <property type="match status" value="1"/>
</dbReference>
<dbReference type="PANTHER" id="PTHR19960">
    <property type="entry name" value="TEKTIN"/>
    <property type="match status" value="1"/>
</dbReference>
<comment type="function">
    <text evidence="9">Microtubule inner protein (MIP) part of the dynein-decorated doublet microtubules (DMTs) in cilia and flagellar axoneme. Forms filamentous polymers in the walls of ciliary and flagellar microtubules.</text>
</comment>
<evidence type="ECO:0000256" key="2">
    <source>
        <dbReference type="ARBA" id="ARBA00007209"/>
    </source>
</evidence>
<dbReference type="InterPro" id="IPR000435">
    <property type="entry name" value="Tektins"/>
</dbReference>
<keyword evidence="6 10" id="KW-0969">Cilium</keyword>
<evidence type="ECO:0000256" key="10">
    <source>
        <dbReference type="RuleBase" id="RU367040"/>
    </source>
</evidence>
<feature type="coiled-coil region" evidence="11">
    <location>
        <begin position="276"/>
        <end position="303"/>
    </location>
</feature>
<dbReference type="AlphaFoldDB" id="A0A9P0B7J2"/>
<dbReference type="GO" id="GO:0005634">
    <property type="term" value="C:nucleus"/>
    <property type="evidence" value="ECO:0007669"/>
    <property type="project" value="TreeGrafter"/>
</dbReference>
<reference evidence="12" key="1">
    <citation type="submission" date="2021-12" db="EMBL/GenBank/DDBJ databases">
        <authorList>
            <person name="King R."/>
        </authorList>
    </citation>
    <scope>NUCLEOTIDE SEQUENCE</scope>
</reference>
<gene>
    <name evidence="12" type="ORF">MELIAE_LOCUS7075</name>
</gene>
<evidence type="ECO:0000256" key="5">
    <source>
        <dbReference type="ARBA" id="ARBA00023054"/>
    </source>
</evidence>
<sequence length="417" mass="48560">MSMNKIHTKLKDNACIVFPPPPSRFTLAEWHLQNKFRNRICFDQQTLADSVNAECERITEEIAERTLTNKLDTDHKLHEKLTDIKFVGDEIRIQRKEVVMEVDALLVYMERIKHSLDNLKQNAEVICKKCLICREGRLGIDLCHDEIEDDLKKEIDVIQGAQNMLRRALEMANEQVRRLRSTIYFMDRDLENKDNVLKIDETNCSLKHTSMHLSMYHGFAPLDSSTITLEEWSLYTQENLDNAAKEINSARQLRSYIEILLTQAIEDLKEQYDLTNAAFTKRIEEIKETKMKLEIQHAEIVRQANEMTRTITRLEISIAEKEGFMALAHTRLGNRCQRAGVELCKDMVELSLSNEVSELRGNLSRLQHMIAEAQASLRYLLKTQIQLEEDINIKTNTLKIDEVDCMTLRQAMDYHAY</sequence>
<protein>
    <recommendedName>
        <fullName evidence="10">Tektin</fullName>
    </recommendedName>
</protein>
<dbReference type="GO" id="GO:0015630">
    <property type="term" value="C:microtubule cytoskeleton"/>
    <property type="evidence" value="ECO:0007669"/>
    <property type="project" value="UniProtKB-UniRule"/>
</dbReference>
<dbReference type="PRINTS" id="PR00511">
    <property type="entry name" value="TEKTIN"/>
</dbReference>
<evidence type="ECO:0000256" key="1">
    <source>
        <dbReference type="ARBA" id="ARBA00004611"/>
    </source>
</evidence>
<keyword evidence="7" id="KW-0206">Cytoskeleton</keyword>
<dbReference type="OrthoDB" id="10054259at2759"/>
<keyword evidence="8 10" id="KW-0966">Cell projection</keyword>
<keyword evidence="13" id="KW-1185">Reference proteome</keyword>
<dbReference type="PANTHER" id="PTHR19960:SF25">
    <property type="entry name" value="TEKTIN-1"/>
    <property type="match status" value="1"/>
</dbReference>